<dbReference type="CDD" id="cd05466">
    <property type="entry name" value="PBP2_LTTR_substrate"/>
    <property type="match status" value="1"/>
</dbReference>
<dbReference type="Pfam" id="PF03466">
    <property type="entry name" value="LysR_substrate"/>
    <property type="match status" value="1"/>
</dbReference>
<dbReference type="Pfam" id="PF00126">
    <property type="entry name" value="HTH_1"/>
    <property type="match status" value="1"/>
</dbReference>
<dbReference type="SUPFAM" id="SSF46785">
    <property type="entry name" value="Winged helix' DNA-binding domain"/>
    <property type="match status" value="1"/>
</dbReference>
<organism evidence="7 8">
    <name type="scientific">Bosea rubneri</name>
    <dbReference type="NCBI Taxonomy" id="3075434"/>
    <lineage>
        <taxon>Bacteria</taxon>
        <taxon>Pseudomonadati</taxon>
        <taxon>Pseudomonadota</taxon>
        <taxon>Alphaproteobacteria</taxon>
        <taxon>Hyphomicrobiales</taxon>
        <taxon>Boseaceae</taxon>
        <taxon>Bosea</taxon>
    </lineage>
</organism>
<keyword evidence="8" id="KW-1185">Reference proteome</keyword>
<keyword evidence="4" id="KW-0804">Transcription</keyword>
<evidence type="ECO:0000256" key="1">
    <source>
        <dbReference type="ARBA" id="ARBA00009437"/>
    </source>
</evidence>
<dbReference type="Proteomes" id="UP001254257">
    <property type="component" value="Unassembled WGS sequence"/>
</dbReference>
<comment type="caution">
    <text evidence="7">The sequence shown here is derived from an EMBL/GenBank/DDBJ whole genome shotgun (WGS) entry which is preliminary data.</text>
</comment>
<reference evidence="7 8" key="1">
    <citation type="submission" date="2023-09" db="EMBL/GenBank/DDBJ databases">
        <title>Whole genome shotgun sequencing (WGS) of Bosea sp. ZW T0_25, isolated from stored onions (Allium cepa).</title>
        <authorList>
            <person name="Stoll D.A."/>
            <person name="Huch M."/>
        </authorList>
    </citation>
    <scope>NUCLEOTIDE SEQUENCE [LARGE SCALE GENOMIC DNA]</scope>
    <source>
        <strain evidence="7 8">ZW T0_25</strain>
    </source>
</reference>
<evidence type="ECO:0000313" key="7">
    <source>
        <dbReference type="EMBL" id="MDU0339606.1"/>
    </source>
</evidence>
<accession>A0ABU3S4E8</accession>
<dbReference type="InterPro" id="IPR036390">
    <property type="entry name" value="WH_DNA-bd_sf"/>
</dbReference>
<dbReference type="RefSeq" id="WP_316017504.1">
    <property type="nucleotide sequence ID" value="NZ_JAWDID010000007.1"/>
</dbReference>
<dbReference type="InterPro" id="IPR000847">
    <property type="entry name" value="LysR_HTH_N"/>
</dbReference>
<evidence type="ECO:0000313" key="8">
    <source>
        <dbReference type="Proteomes" id="UP001254257"/>
    </source>
</evidence>
<dbReference type="PANTHER" id="PTHR30126:SF39">
    <property type="entry name" value="HTH-TYPE TRANSCRIPTIONAL REGULATOR CYSL"/>
    <property type="match status" value="1"/>
</dbReference>
<name>A0ABU3S4E8_9HYPH</name>
<protein>
    <submittedName>
        <fullName evidence="7">LysR family transcriptional regulator</fullName>
    </submittedName>
</protein>
<dbReference type="PROSITE" id="PS50931">
    <property type="entry name" value="HTH_LYSR"/>
    <property type="match status" value="1"/>
</dbReference>
<comment type="similarity">
    <text evidence="1">Belongs to the LysR transcriptional regulatory family.</text>
</comment>
<evidence type="ECO:0000256" key="3">
    <source>
        <dbReference type="ARBA" id="ARBA00023125"/>
    </source>
</evidence>
<dbReference type="PRINTS" id="PR00039">
    <property type="entry name" value="HTHLYSR"/>
</dbReference>
<keyword evidence="3" id="KW-0238">DNA-binding</keyword>
<dbReference type="Gene3D" id="1.10.10.10">
    <property type="entry name" value="Winged helix-like DNA-binding domain superfamily/Winged helix DNA-binding domain"/>
    <property type="match status" value="1"/>
</dbReference>
<dbReference type="InterPro" id="IPR005119">
    <property type="entry name" value="LysR_subst-bd"/>
</dbReference>
<dbReference type="InterPro" id="IPR036388">
    <property type="entry name" value="WH-like_DNA-bd_sf"/>
</dbReference>
<evidence type="ECO:0000256" key="4">
    <source>
        <dbReference type="ARBA" id="ARBA00023163"/>
    </source>
</evidence>
<dbReference type="SUPFAM" id="SSF53850">
    <property type="entry name" value="Periplasmic binding protein-like II"/>
    <property type="match status" value="1"/>
</dbReference>
<feature type="domain" description="HTH lysR-type" evidence="6">
    <location>
        <begin position="11"/>
        <end position="68"/>
    </location>
</feature>
<evidence type="ECO:0000259" key="6">
    <source>
        <dbReference type="PROSITE" id="PS50931"/>
    </source>
</evidence>
<dbReference type="Gene3D" id="3.40.190.290">
    <property type="match status" value="1"/>
</dbReference>
<gene>
    <name evidence="7" type="ORF">RKE40_06930</name>
</gene>
<evidence type="ECO:0000256" key="5">
    <source>
        <dbReference type="SAM" id="MobiDB-lite"/>
    </source>
</evidence>
<dbReference type="PANTHER" id="PTHR30126">
    <property type="entry name" value="HTH-TYPE TRANSCRIPTIONAL REGULATOR"/>
    <property type="match status" value="1"/>
</dbReference>
<feature type="region of interest" description="Disordered" evidence="5">
    <location>
        <begin position="309"/>
        <end position="331"/>
    </location>
</feature>
<sequence>MNATRPKLHHLNWNLLHTFLVIVEERSITKAADRLLVRQPSVSAALQRLEETLGSQLIQRDSRRFVLTKRGELLYKECVDIYRSVARIGDKLSEEHDELTGLVRILVVTHVVMPVLDRSLTLLNRQHPSVNVRIDVATSQDIVRAVSQKLSPFGICLLPNPLAGLTCRLLLREEFGILCGRDHPLYGLKDIPLADMKDEPFIALACGQDGALEPMVSLRQGVGLGSRIVGSSPNLEEVARMIAAGMGIGILPVASVQDALDAGSLWDLSSPDENLGADLYFITNPAMELSAAEAAFQRVFEAELLAAEPAGDDPDSVSDSQYLSDAPLKAL</sequence>
<keyword evidence="2" id="KW-0805">Transcription regulation</keyword>
<proteinExistence type="inferred from homology"/>
<dbReference type="EMBL" id="JAWDID010000007">
    <property type="protein sequence ID" value="MDU0339606.1"/>
    <property type="molecule type" value="Genomic_DNA"/>
</dbReference>
<evidence type="ECO:0000256" key="2">
    <source>
        <dbReference type="ARBA" id="ARBA00023015"/>
    </source>
</evidence>